<gene>
    <name evidence="2" type="primary">MYCBPAP</name>
</gene>
<dbReference type="Ensembl" id="ENSPSMT00000025976.1">
    <property type="protein sequence ID" value="ENSPSMP00000022380.1"/>
    <property type="gene ID" value="ENSPSMG00000015811.1"/>
</dbReference>
<sequence>MTGLVMTKTKTQRGLLEPITHIRKPHSIKEETGLPAQRDAWYRYTWDRSLFLIYRRKELQSILGELDFNQQDIDGLEVVGRGQPFSAITVEDYTVFARPQESSSEDTYRLNFTVQPAPSEKAMLGVELSLRPRSPVSEPQAPRQENEALRDSRNRLGSQKTDTETKSPQKKGTMLEIMVEQSSDVQGAKTPWELDGLPTPEWNLCLEDFRKVTVAHGACVPARQ</sequence>
<feature type="compositionally biased region" description="Basic and acidic residues" evidence="1">
    <location>
        <begin position="144"/>
        <end position="154"/>
    </location>
</feature>
<dbReference type="Proteomes" id="UP000694414">
    <property type="component" value="Unplaced"/>
</dbReference>
<evidence type="ECO:0000313" key="3">
    <source>
        <dbReference type="Proteomes" id="UP000694414"/>
    </source>
</evidence>
<accession>A0A8C8ZYQ9</accession>
<dbReference type="AlphaFoldDB" id="A0A8C8ZYQ9"/>
<name>A0A8C8ZYQ9_PROSS</name>
<organism evidence="2 3">
    <name type="scientific">Prolemur simus</name>
    <name type="common">Greater bamboo lemur</name>
    <name type="synonym">Hapalemur simus</name>
    <dbReference type="NCBI Taxonomy" id="1328070"/>
    <lineage>
        <taxon>Eukaryota</taxon>
        <taxon>Metazoa</taxon>
        <taxon>Chordata</taxon>
        <taxon>Craniata</taxon>
        <taxon>Vertebrata</taxon>
        <taxon>Euteleostomi</taxon>
        <taxon>Mammalia</taxon>
        <taxon>Eutheria</taxon>
        <taxon>Euarchontoglires</taxon>
        <taxon>Primates</taxon>
        <taxon>Strepsirrhini</taxon>
        <taxon>Lemuriformes</taxon>
        <taxon>Lemuridae</taxon>
        <taxon>Prolemur</taxon>
    </lineage>
</organism>
<reference evidence="2" key="1">
    <citation type="submission" date="2025-08" db="UniProtKB">
        <authorList>
            <consortium name="Ensembl"/>
        </authorList>
    </citation>
    <scope>IDENTIFICATION</scope>
</reference>
<dbReference type="PANTHER" id="PTHR48421:SF1">
    <property type="entry name" value="MYCBP-ASSOCIATED PROTEIN"/>
    <property type="match status" value="1"/>
</dbReference>
<keyword evidence="3" id="KW-1185">Reference proteome</keyword>
<dbReference type="Pfam" id="PF14646">
    <property type="entry name" value="MYCBPAP"/>
    <property type="match status" value="1"/>
</dbReference>
<reference evidence="2" key="2">
    <citation type="submission" date="2025-09" db="UniProtKB">
        <authorList>
            <consortium name="Ensembl"/>
        </authorList>
    </citation>
    <scope>IDENTIFICATION</scope>
</reference>
<dbReference type="InterPro" id="IPR032707">
    <property type="entry name" value="MYCBPAP"/>
</dbReference>
<evidence type="ECO:0000313" key="2">
    <source>
        <dbReference type="Ensembl" id="ENSPSMP00000022380.1"/>
    </source>
</evidence>
<dbReference type="PANTHER" id="PTHR48421">
    <property type="entry name" value="MYCBP-ASSOCIATED PROTEIN"/>
    <property type="match status" value="1"/>
</dbReference>
<evidence type="ECO:0000256" key="1">
    <source>
        <dbReference type="SAM" id="MobiDB-lite"/>
    </source>
</evidence>
<dbReference type="GeneTree" id="ENSGT00640000091565"/>
<feature type="region of interest" description="Disordered" evidence="1">
    <location>
        <begin position="131"/>
        <end position="174"/>
    </location>
</feature>
<protein>
    <submittedName>
        <fullName evidence="2">MYCBP associated protein</fullName>
    </submittedName>
</protein>
<proteinExistence type="predicted"/>